<proteinExistence type="predicted"/>
<gene>
    <name evidence="1" type="ORF">Anas_09230</name>
</gene>
<protein>
    <submittedName>
        <fullName evidence="1">Uncharacterized protein</fullName>
    </submittedName>
</protein>
<dbReference type="Proteomes" id="UP000326759">
    <property type="component" value="Unassembled WGS sequence"/>
</dbReference>
<dbReference type="Gene3D" id="3.30.460.90">
    <property type="match status" value="1"/>
</dbReference>
<name>A0A5N5T4Z1_9CRUS</name>
<dbReference type="OrthoDB" id="10300360at2759"/>
<evidence type="ECO:0000313" key="2">
    <source>
        <dbReference type="Proteomes" id="UP000326759"/>
    </source>
</evidence>
<dbReference type="EMBL" id="SEYY01011521">
    <property type="protein sequence ID" value="KAB7501159.1"/>
    <property type="molecule type" value="Genomic_DNA"/>
</dbReference>
<organism evidence="1 2">
    <name type="scientific">Armadillidium nasatum</name>
    <dbReference type="NCBI Taxonomy" id="96803"/>
    <lineage>
        <taxon>Eukaryota</taxon>
        <taxon>Metazoa</taxon>
        <taxon>Ecdysozoa</taxon>
        <taxon>Arthropoda</taxon>
        <taxon>Crustacea</taxon>
        <taxon>Multicrustacea</taxon>
        <taxon>Malacostraca</taxon>
        <taxon>Eumalacostraca</taxon>
        <taxon>Peracarida</taxon>
        <taxon>Isopoda</taxon>
        <taxon>Oniscidea</taxon>
        <taxon>Crinocheta</taxon>
        <taxon>Armadillidiidae</taxon>
        <taxon>Armadillidium</taxon>
    </lineage>
</organism>
<dbReference type="AlphaFoldDB" id="A0A5N5T4Z1"/>
<reference evidence="1 2" key="1">
    <citation type="journal article" date="2019" name="PLoS Biol.">
        <title>Sex chromosomes control vertical transmission of feminizing Wolbachia symbionts in an isopod.</title>
        <authorList>
            <person name="Becking T."/>
            <person name="Chebbi M.A."/>
            <person name="Giraud I."/>
            <person name="Moumen B."/>
            <person name="Laverre T."/>
            <person name="Caubet Y."/>
            <person name="Peccoud J."/>
            <person name="Gilbert C."/>
            <person name="Cordaux R."/>
        </authorList>
    </citation>
    <scope>NUCLEOTIDE SEQUENCE [LARGE SCALE GENOMIC DNA]</scope>
    <source>
        <strain evidence="1">ANa2</strain>
        <tissue evidence="1">Whole body excluding digestive tract and cuticle</tissue>
    </source>
</reference>
<keyword evidence="2" id="KW-1185">Reference proteome</keyword>
<evidence type="ECO:0000313" key="1">
    <source>
        <dbReference type="EMBL" id="KAB7501159.1"/>
    </source>
</evidence>
<comment type="caution">
    <text evidence="1">The sequence shown here is derived from an EMBL/GenBank/DDBJ whole genome shotgun (WGS) entry which is preliminary data.</text>
</comment>
<sequence length="405" mass="46167">MATKPVDSSRLSLLSMQFGNVQSNSIKETRIYYKMSSTRYENVRNLLEYYDKCQRRVDSYKTIIREFLETLQSNYNSKQNLAIKIRQFYRVGSSYEETVVHPQADFDIGMVLSCPCNMEFFSARKADESGLYSLKKVPGSSFSFPNLLNYSNFLKVEELKHKVCNDLLSVLKSMTTTQGFKIHHKETYSGVKVELKKQNHEILTLDIIPQIEGDPKKDLPDWNGDNIPKFMKDIIEEKKLGVYFTLSAPPEFKKEQKEKSYGCGGGGGGGGFGSSNDNRAELIVQANFTIIEKETLLGVSDTVVDAIRISKGLLFCNPFLKSGGLRSFQIKRVALKHVKEIDNTKDSFCPSLTKVGNFKFILIVIKNEEECEKLGKRLRSIFQEIGPQNVLKHLVTDWDFYRAPE</sequence>
<accession>A0A5N5T4Z1</accession>